<dbReference type="Proteomes" id="UP000824782">
    <property type="component" value="Unassembled WGS sequence"/>
</dbReference>
<dbReference type="EMBL" id="WNYA01000002">
    <property type="protein sequence ID" value="KAG8589317.1"/>
    <property type="molecule type" value="Genomic_DNA"/>
</dbReference>
<dbReference type="AlphaFoldDB" id="A0AAV7CVZ2"/>
<proteinExistence type="predicted"/>
<protein>
    <submittedName>
        <fullName evidence="1">Uncharacterized protein</fullName>
    </submittedName>
</protein>
<gene>
    <name evidence="1" type="ORF">GDO81_006347</name>
</gene>
<keyword evidence="2" id="KW-1185">Reference proteome</keyword>
<sequence>MEIFFTYIYQYTLHKGQPIQVIWKTWSRHPPCTLLHLYRILQFSIFLSILNHILIQVCREDIFQKTTCVKHGTTD</sequence>
<accession>A0AAV7CVZ2</accession>
<evidence type="ECO:0000313" key="1">
    <source>
        <dbReference type="EMBL" id="KAG8589317.1"/>
    </source>
</evidence>
<reference evidence="1" key="1">
    <citation type="thesis" date="2020" institute="ProQuest LLC" country="789 East Eisenhower Parkway, Ann Arbor, MI, USA">
        <title>Comparative Genomics and Chromosome Evolution.</title>
        <authorList>
            <person name="Mudd A.B."/>
        </authorList>
    </citation>
    <scope>NUCLEOTIDE SEQUENCE</scope>
    <source>
        <strain evidence="1">237g6f4</strain>
        <tissue evidence="1">Blood</tissue>
    </source>
</reference>
<name>A0AAV7CVZ2_ENGPU</name>
<evidence type="ECO:0000313" key="2">
    <source>
        <dbReference type="Proteomes" id="UP000824782"/>
    </source>
</evidence>
<organism evidence="1 2">
    <name type="scientific">Engystomops pustulosus</name>
    <name type="common">Tungara frog</name>
    <name type="synonym">Physalaemus pustulosus</name>
    <dbReference type="NCBI Taxonomy" id="76066"/>
    <lineage>
        <taxon>Eukaryota</taxon>
        <taxon>Metazoa</taxon>
        <taxon>Chordata</taxon>
        <taxon>Craniata</taxon>
        <taxon>Vertebrata</taxon>
        <taxon>Euteleostomi</taxon>
        <taxon>Amphibia</taxon>
        <taxon>Batrachia</taxon>
        <taxon>Anura</taxon>
        <taxon>Neobatrachia</taxon>
        <taxon>Hyloidea</taxon>
        <taxon>Leptodactylidae</taxon>
        <taxon>Leiuperinae</taxon>
        <taxon>Engystomops</taxon>
    </lineage>
</organism>
<comment type="caution">
    <text evidence="1">The sequence shown here is derived from an EMBL/GenBank/DDBJ whole genome shotgun (WGS) entry which is preliminary data.</text>
</comment>